<dbReference type="InterPro" id="IPR009049">
    <property type="entry name" value="Argininosuccinate_lyase"/>
</dbReference>
<dbReference type="PANTHER" id="PTHR43814">
    <property type="entry name" value="ARGININOSUCCINATE LYASE"/>
    <property type="match status" value="1"/>
</dbReference>
<dbReference type="InterPro" id="IPR029419">
    <property type="entry name" value="Arg_succ_lyase_C"/>
</dbReference>
<comment type="pathway">
    <text evidence="1">Amino-acid biosynthesis; L-arginine biosynthesis; L-arginine from L-ornithine and carbamoyl phosphate: step 3/3.</text>
</comment>
<dbReference type="Gene3D" id="1.10.40.30">
    <property type="entry name" value="Fumarase/aspartase (C-terminal domain)"/>
    <property type="match status" value="1"/>
</dbReference>
<dbReference type="Pfam" id="PF00206">
    <property type="entry name" value="Lyase_1"/>
    <property type="match status" value="1"/>
</dbReference>
<evidence type="ECO:0000259" key="3">
    <source>
        <dbReference type="Pfam" id="PF00206"/>
    </source>
</evidence>
<comment type="subcellular location">
    <subcellularLocation>
        <location evidence="1">Cytoplasm</location>
    </subcellularLocation>
</comment>
<dbReference type="GO" id="GO:0005829">
    <property type="term" value="C:cytosol"/>
    <property type="evidence" value="ECO:0007669"/>
    <property type="project" value="TreeGrafter"/>
</dbReference>
<comment type="similarity">
    <text evidence="1">Belongs to the lyase 1 family. Argininosuccinate lyase subfamily.</text>
</comment>
<evidence type="ECO:0000256" key="1">
    <source>
        <dbReference type="HAMAP-Rule" id="MF_00006"/>
    </source>
</evidence>
<dbReference type="InterPro" id="IPR024083">
    <property type="entry name" value="Fumarase/histidase_N"/>
</dbReference>
<comment type="catalytic activity">
    <reaction evidence="1">
        <text>2-(N(omega)-L-arginino)succinate = fumarate + L-arginine</text>
        <dbReference type="Rhea" id="RHEA:24020"/>
        <dbReference type="ChEBI" id="CHEBI:29806"/>
        <dbReference type="ChEBI" id="CHEBI:32682"/>
        <dbReference type="ChEBI" id="CHEBI:57472"/>
        <dbReference type="EC" id="4.3.2.1"/>
    </reaction>
</comment>
<keyword evidence="1" id="KW-0028">Amino-acid biosynthesis</keyword>
<dbReference type="PRINTS" id="PR00145">
    <property type="entry name" value="ARGSUCLYASE"/>
</dbReference>
<protein>
    <recommendedName>
        <fullName evidence="1 2">Argininosuccinate lyase</fullName>
        <shortName evidence="1">ASAL</shortName>
        <ecNumber evidence="1 2">4.3.2.1</ecNumber>
    </recommendedName>
    <alternativeName>
        <fullName evidence="1">Arginosuccinase</fullName>
    </alternativeName>
</protein>
<keyword evidence="1" id="KW-0055">Arginine biosynthesis</keyword>
<feature type="domain" description="Fumarate lyase N-terminal" evidence="3">
    <location>
        <begin position="9"/>
        <end position="288"/>
    </location>
</feature>
<dbReference type="GO" id="GO:0042450">
    <property type="term" value="P:L-arginine biosynthetic process via ornithine"/>
    <property type="evidence" value="ECO:0007669"/>
    <property type="project" value="UniProtKB-UniRule"/>
</dbReference>
<evidence type="ECO:0000256" key="2">
    <source>
        <dbReference type="NCBIfam" id="TIGR00838"/>
    </source>
</evidence>
<keyword evidence="1 5" id="KW-0456">Lyase</keyword>
<dbReference type="CDD" id="cd01359">
    <property type="entry name" value="Argininosuccinate_lyase"/>
    <property type="match status" value="1"/>
</dbReference>
<dbReference type="Gene3D" id="1.20.200.10">
    <property type="entry name" value="Fumarase/aspartase (Central domain)"/>
    <property type="match status" value="1"/>
</dbReference>
<reference evidence="5" key="1">
    <citation type="journal article" date="2020" name="mSystems">
        <title>Genome- and Community-Level Interaction Insights into Carbon Utilization and Element Cycling Functions of Hydrothermarchaeota in Hydrothermal Sediment.</title>
        <authorList>
            <person name="Zhou Z."/>
            <person name="Liu Y."/>
            <person name="Xu W."/>
            <person name="Pan J."/>
            <person name="Luo Z.H."/>
            <person name="Li M."/>
        </authorList>
    </citation>
    <scope>NUCLEOTIDE SEQUENCE [LARGE SCALE GENOMIC DNA]</scope>
    <source>
        <strain evidence="5">SpSt-26</strain>
    </source>
</reference>
<dbReference type="PRINTS" id="PR00149">
    <property type="entry name" value="FUMRATELYASE"/>
</dbReference>
<dbReference type="Gene3D" id="1.10.275.10">
    <property type="entry name" value="Fumarase/aspartase (N-terminal domain)"/>
    <property type="match status" value="1"/>
</dbReference>
<dbReference type="InterPro" id="IPR022761">
    <property type="entry name" value="Fumarate_lyase_N"/>
</dbReference>
<keyword evidence="1" id="KW-0963">Cytoplasm</keyword>
<accession>A0A7J2TKC7</accession>
<dbReference type="PANTHER" id="PTHR43814:SF1">
    <property type="entry name" value="ARGININOSUCCINATE LYASE"/>
    <property type="match status" value="1"/>
</dbReference>
<dbReference type="GO" id="GO:0004056">
    <property type="term" value="F:argininosuccinate lyase activity"/>
    <property type="evidence" value="ECO:0007669"/>
    <property type="project" value="UniProtKB-UniRule"/>
</dbReference>
<comment type="caution">
    <text evidence="5">The sequence shown here is derived from an EMBL/GenBank/DDBJ whole genome shotgun (WGS) entry which is preliminary data.</text>
</comment>
<dbReference type="UniPathway" id="UPA00068">
    <property type="reaction ID" value="UER00114"/>
</dbReference>
<evidence type="ECO:0000259" key="4">
    <source>
        <dbReference type="Pfam" id="PF14698"/>
    </source>
</evidence>
<proteinExistence type="inferred from homology"/>
<dbReference type="EMBL" id="DSLA01000103">
    <property type="protein sequence ID" value="HEH35818.1"/>
    <property type="molecule type" value="Genomic_DNA"/>
</dbReference>
<dbReference type="SUPFAM" id="SSF48557">
    <property type="entry name" value="L-aspartase-like"/>
    <property type="match status" value="1"/>
</dbReference>
<dbReference type="InterPro" id="IPR008948">
    <property type="entry name" value="L-Aspartase-like"/>
</dbReference>
<sequence>MYREERLGKMDQKALEFSSSIEHDKNIFKYDILVDVAHVLNLCKSGYLKREEALEIINALREVARTGFSGKFEDVHEAIEFEVTRITKEGKRMHTGRSRNDEIATCLRMFARDKLLEIAENLIKLLSTVLDLAEREDIIMPGFTHLQIAQPTRLSHHLLSYFDMLERDLERAMEAFKRVNLCPLGSSAFASTSYELDREYVARILGFDGVLEHSEDAVSSRDFAIEAIFVCSSIMLSLSRIAEELILFSAFGFLNLPNDFASTSSIMPQKKNPDIAELIRAKAGKAIGNLTSAMAIYKALPFSYNRDFQEINGILYETLKIALDSVEIMNGMLSGIEFNRDLLERKSKEGFALATEVADMLVRNFRIPFRDAHRIVGRIVSQNMEINAEVLERVARDFGYEIKVEKSELDEVLDVRKAVERRRNIGGTARVEVERMLKKRREKVLSWKRVLKRLKRRISFNLSLMEKEVSKLGGSLSVDWQES</sequence>
<evidence type="ECO:0000313" key="5">
    <source>
        <dbReference type="EMBL" id="HEH35818.1"/>
    </source>
</evidence>
<feature type="domain" description="Argininosuccinate lyase C-terminal" evidence="4">
    <location>
        <begin position="351"/>
        <end position="420"/>
    </location>
</feature>
<dbReference type="Pfam" id="PF14698">
    <property type="entry name" value="ASL_C2"/>
    <property type="match status" value="1"/>
</dbReference>
<organism evidence="5">
    <name type="scientific">Archaeoglobus fulgidus</name>
    <dbReference type="NCBI Taxonomy" id="2234"/>
    <lineage>
        <taxon>Archaea</taxon>
        <taxon>Methanobacteriati</taxon>
        <taxon>Methanobacteriota</taxon>
        <taxon>Archaeoglobi</taxon>
        <taxon>Archaeoglobales</taxon>
        <taxon>Archaeoglobaceae</taxon>
        <taxon>Archaeoglobus</taxon>
    </lineage>
</organism>
<dbReference type="AlphaFoldDB" id="A0A7J2TKC7"/>
<dbReference type="EC" id="4.3.2.1" evidence="1 2"/>
<dbReference type="InterPro" id="IPR000362">
    <property type="entry name" value="Fumarate_lyase_fam"/>
</dbReference>
<dbReference type="HAMAP" id="MF_00006">
    <property type="entry name" value="Arg_succ_lyase"/>
    <property type="match status" value="1"/>
</dbReference>
<dbReference type="NCBIfam" id="TIGR00838">
    <property type="entry name" value="argH"/>
    <property type="match status" value="1"/>
</dbReference>
<name>A0A7J2TKC7_ARCFL</name>
<gene>
    <name evidence="1 5" type="primary">argH</name>
    <name evidence="5" type="ORF">ENP88_06740</name>
</gene>